<dbReference type="PANTHER" id="PTHR43252:SF2">
    <property type="entry name" value="TRANSCRIPTION REGULATOR, PADR-LIKE FAMILY"/>
    <property type="match status" value="1"/>
</dbReference>
<dbReference type="Pfam" id="PF03551">
    <property type="entry name" value="PadR"/>
    <property type="match status" value="1"/>
</dbReference>
<gene>
    <name evidence="3" type="ORF">PUW23_12945</name>
</gene>
<dbReference type="RefSeq" id="WP_274358686.1">
    <property type="nucleotide sequence ID" value="NZ_CP118101.1"/>
</dbReference>
<organism evidence="3 4">
    <name type="scientific">Paenibacillus urinalis</name>
    <dbReference type="NCBI Taxonomy" id="521520"/>
    <lineage>
        <taxon>Bacteria</taxon>
        <taxon>Bacillati</taxon>
        <taxon>Bacillota</taxon>
        <taxon>Bacilli</taxon>
        <taxon>Bacillales</taxon>
        <taxon>Paenibacillaceae</taxon>
        <taxon>Paenibacillus</taxon>
    </lineage>
</organism>
<protein>
    <submittedName>
        <fullName evidence="3">PadR family transcriptional regulator</fullName>
    </submittedName>
</protein>
<feature type="compositionally biased region" description="Acidic residues" evidence="1">
    <location>
        <begin position="227"/>
        <end position="242"/>
    </location>
</feature>
<dbReference type="InterPro" id="IPR005149">
    <property type="entry name" value="Tscrpt_reg_PadR_N"/>
</dbReference>
<feature type="region of interest" description="Disordered" evidence="1">
    <location>
        <begin position="130"/>
        <end position="155"/>
    </location>
</feature>
<sequence>MKFQDGHRKQRHFAGHRDYSVEGHEYVKYRHGGSRGDHRGGRGEGRHRFFGRGEFKFALLELLVIEPMHGYQLIKAMEEKTGGLYVPSAGSVYPNLQLLEDMKLIRNTDTDGKKLYHITEEGLAVLADRKKAQDQPREHWEERRRHLRPEKEAGRHHLRGLMKEQPELLFLMADAVKEIKLNPESAQAVQIKELMDQFQTQLSDILRTQQNNTHLEDEAAGSGSTDTDLDSVTDNDLDQSQE</sequence>
<dbReference type="Proteomes" id="UP001220962">
    <property type="component" value="Chromosome"/>
</dbReference>
<name>A0AAX3MTS0_9BACL</name>
<feature type="region of interest" description="Disordered" evidence="1">
    <location>
        <begin position="215"/>
        <end position="242"/>
    </location>
</feature>
<evidence type="ECO:0000256" key="1">
    <source>
        <dbReference type="SAM" id="MobiDB-lite"/>
    </source>
</evidence>
<dbReference type="PANTHER" id="PTHR43252">
    <property type="entry name" value="TRANSCRIPTIONAL REGULATOR YQJI"/>
    <property type="match status" value="1"/>
</dbReference>
<evidence type="ECO:0000313" key="3">
    <source>
        <dbReference type="EMBL" id="WDH80476.1"/>
    </source>
</evidence>
<reference evidence="3" key="1">
    <citation type="submission" date="2023-02" db="EMBL/GenBank/DDBJ databases">
        <title>Pathogen: clinical or host-associated sample.</title>
        <authorList>
            <person name="Hergert J."/>
            <person name="Casey R."/>
            <person name="Wagner J."/>
            <person name="Young E.L."/>
            <person name="Oakeson K.F."/>
        </authorList>
    </citation>
    <scope>NUCLEOTIDE SEQUENCE</scope>
    <source>
        <strain evidence="3">2022CK-00830</strain>
    </source>
</reference>
<proteinExistence type="predicted"/>
<dbReference type="SUPFAM" id="SSF46785">
    <property type="entry name" value="Winged helix' DNA-binding domain"/>
    <property type="match status" value="1"/>
</dbReference>
<dbReference type="AlphaFoldDB" id="A0AAX3MTS0"/>
<dbReference type="EMBL" id="CP118101">
    <property type="protein sequence ID" value="WDH80476.1"/>
    <property type="molecule type" value="Genomic_DNA"/>
</dbReference>
<dbReference type="Gene3D" id="1.10.10.10">
    <property type="entry name" value="Winged helix-like DNA-binding domain superfamily/Winged helix DNA-binding domain"/>
    <property type="match status" value="1"/>
</dbReference>
<evidence type="ECO:0000313" key="4">
    <source>
        <dbReference type="Proteomes" id="UP001220962"/>
    </source>
</evidence>
<dbReference type="InterPro" id="IPR036390">
    <property type="entry name" value="WH_DNA-bd_sf"/>
</dbReference>
<accession>A0AAX3MTS0</accession>
<feature type="domain" description="Transcription regulator PadR N-terminal" evidence="2">
    <location>
        <begin position="59"/>
        <end position="127"/>
    </location>
</feature>
<evidence type="ECO:0000259" key="2">
    <source>
        <dbReference type="Pfam" id="PF03551"/>
    </source>
</evidence>
<dbReference type="InterPro" id="IPR036388">
    <property type="entry name" value="WH-like_DNA-bd_sf"/>
</dbReference>